<keyword evidence="2" id="KW-1133">Transmembrane helix</keyword>
<dbReference type="PANTHER" id="PTHR28249:SF1">
    <property type="entry name" value="SPORULATION-SPECIFIC PROTEIN SPO7"/>
    <property type="match status" value="1"/>
</dbReference>
<keyword evidence="4" id="KW-1185">Reference proteome</keyword>
<feature type="region of interest" description="Disordered" evidence="1">
    <location>
        <begin position="377"/>
        <end position="519"/>
    </location>
</feature>
<keyword evidence="2" id="KW-0472">Membrane</keyword>
<feature type="compositionally biased region" description="Low complexity" evidence="1">
    <location>
        <begin position="83"/>
        <end position="99"/>
    </location>
</feature>
<dbReference type="GO" id="GO:0006998">
    <property type="term" value="P:nuclear envelope organization"/>
    <property type="evidence" value="ECO:0007669"/>
    <property type="project" value="TreeGrafter"/>
</dbReference>
<evidence type="ECO:0000256" key="2">
    <source>
        <dbReference type="SAM" id="Phobius"/>
    </source>
</evidence>
<keyword evidence="2" id="KW-0812">Transmembrane</keyword>
<accession>A0A0F7TCR6</accession>
<dbReference type="OrthoDB" id="7457040at2759"/>
<gene>
    <name evidence="3" type="ORF">PMG11_00531</name>
</gene>
<feature type="compositionally biased region" description="Basic residues" evidence="1">
    <location>
        <begin position="460"/>
        <end position="470"/>
    </location>
</feature>
<dbReference type="InterPro" id="IPR005605">
    <property type="entry name" value="Spo7"/>
</dbReference>
<organism evidence="3 4">
    <name type="scientific">Penicillium brasilianum</name>
    <dbReference type="NCBI Taxonomy" id="104259"/>
    <lineage>
        <taxon>Eukaryota</taxon>
        <taxon>Fungi</taxon>
        <taxon>Dikarya</taxon>
        <taxon>Ascomycota</taxon>
        <taxon>Pezizomycotina</taxon>
        <taxon>Eurotiomycetes</taxon>
        <taxon>Eurotiomycetidae</taxon>
        <taxon>Eurotiales</taxon>
        <taxon>Aspergillaceae</taxon>
        <taxon>Penicillium</taxon>
    </lineage>
</organism>
<dbReference type="Pfam" id="PF03907">
    <property type="entry name" value="Spo7"/>
    <property type="match status" value="1"/>
</dbReference>
<feature type="compositionally biased region" description="Polar residues" evidence="1">
    <location>
        <begin position="434"/>
        <end position="451"/>
    </location>
</feature>
<feature type="transmembrane region" description="Helical" evidence="2">
    <location>
        <begin position="135"/>
        <end position="154"/>
    </location>
</feature>
<evidence type="ECO:0000313" key="3">
    <source>
        <dbReference type="EMBL" id="CEJ54210.1"/>
    </source>
</evidence>
<reference evidence="4" key="1">
    <citation type="journal article" date="2015" name="Genome Announc.">
        <title>Draft genome sequence of the fungus Penicillium brasilianum MG11.</title>
        <authorList>
            <person name="Horn F."/>
            <person name="Linde J."/>
            <person name="Mattern D.J."/>
            <person name="Walther G."/>
            <person name="Guthke R."/>
            <person name="Brakhage A.A."/>
            <person name="Valiante V."/>
        </authorList>
    </citation>
    <scope>NUCLEOTIDE SEQUENCE [LARGE SCALE GENOMIC DNA]</scope>
    <source>
        <strain evidence="4">MG11</strain>
    </source>
</reference>
<evidence type="ECO:0000256" key="1">
    <source>
        <dbReference type="SAM" id="MobiDB-lite"/>
    </source>
</evidence>
<protein>
    <submittedName>
        <fullName evidence="3">Putative Spo7-like protein</fullName>
    </submittedName>
</protein>
<dbReference type="GO" id="GO:0019888">
    <property type="term" value="F:protein phosphatase regulator activity"/>
    <property type="evidence" value="ECO:0007669"/>
    <property type="project" value="InterPro"/>
</dbReference>
<dbReference type="AlphaFoldDB" id="A0A0F7TCR6"/>
<feature type="transmembrane region" description="Helical" evidence="2">
    <location>
        <begin position="178"/>
        <end position="196"/>
    </location>
</feature>
<evidence type="ECO:0000313" key="4">
    <source>
        <dbReference type="Proteomes" id="UP000042958"/>
    </source>
</evidence>
<dbReference type="PANTHER" id="PTHR28249">
    <property type="entry name" value="SPORULATION-SPECIFIC PROTEIN SPO7"/>
    <property type="match status" value="1"/>
</dbReference>
<dbReference type="Proteomes" id="UP000042958">
    <property type="component" value="Unassembled WGS sequence"/>
</dbReference>
<feature type="compositionally biased region" description="Pro residues" evidence="1">
    <location>
        <begin position="73"/>
        <end position="82"/>
    </location>
</feature>
<feature type="region of interest" description="Disordered" evidence="1">
    <location>
        <begin position="54"/>
        <end position="105"/>
    </location>
</feature>
<dbReference type="GO" id="GO:0071595">
    <property type="term" value="C:Nem1-Spo7 phosphatase complex"/>
    <property type="evidence" value="ECO:0007669"/>
    <property type="project" value="TreeGrafter"/>
</dbReference>
<name>A0A0F7TCR6_PENBI</name>
<dbReference type="STRING" id="104259.A0A0F7TCR6"/>
<dbReference type="EMBL" id="CDHK01000001">
    <property type="protein sequence ID" value="CEJ54210.1"/>
    <property type="molecule type" value="Genomic_DNA"/>
</dbReference>
<dbReference type="GO" id="GO:0004721">
    <property type="term" value="F:phosphoprotein phosphatase activity"/>
    <property type="evidence" value="ECO:0007669"/>
    <property type="project" value="TreeGrafter"/>
</dbReference>
<proteinExistence type="predicted"/>
<sequence>MMSPRSACLPLPIFPLPASRFYCLPRDDHCTGPPGPLIWVAAFVSTNRENTMTSPLDQLVKGAPVSSTARAPTPEPLNPTRPPTTSDSSSSQRPSTPDPLATLPSSPPQIYLNLLILEASLRAQYLALRERRRQNTFFLLLLAAWIAYFAYALFLRPREDGRGVGGSVYWVIEMGEKVALLGGVVTALLVWGTGQWERGIRWPRRWLAVANRGLRVMNTKIIVIRGPWWQEMLSYVSFLFPFSAPFFPSSSGNFHLVERHPSDKQRSRQHYQQYYNGGDSESGLVEEDLSAGGDYIRLLLLPKSFSPEFRENWDDYRTDFWDKENERRAQLRHKLRERERQLAQAEGGWFWRLGLGWRASQRRRLVSATLHKSLESESKFRPGAHHQHAPSVSSRLSQELRAPATRRNTRSESSHSRTSSRSSTPVDVDDRPPSRSSATGRPRRGSTTPSISGPEASPQQRKRKGSKSLRRGLSPLTQAQIREGVRTPSFSSDDSGIMPMESKDKEAIPTSAPDASPSV</sequence>